<accession>A0A183IDP9</accession>
<organism evidence="1">
    <name type="scientific">Soboliphyme baturini</name>
    <dbReference type="NCBI Taxonomy" id="241478"/>
    <lineage>
        <taxon>Eukaryota</taxon>
        <taxon>Metazoa</taxon>
        <taxon>Ecdysozoa</taxon>
        <taxon>Nematoda</taxon>
        <taxon>Enoplea</taxon>
        <taxon>Dorylaimia</taxon>
        <taxon>Dioctophymatida</taxon>
        <taxon>Dioctophymatoidea</taxon>
        <taxon>Soboliphymatidae</taxon>
        <taxon>Soboliphyme</taxon>
    </lineage>
</organism>
<evidence type="ECO:0000313" key="1">
    <source>
        <dbReference type="WBParaSite" id="SBAD_0000183101-mRNA-1"/>
    </source>
</evidence>
<sequence length="35" mass="3715">LAVNGISVIDQASTVSAIKASGSSLLLQIYRIRNR</sequence>
<reference evidence="1" key="1">
    <citation type="submission" date="2016-06" db="UniProtKB">
        <authorList>
            <consortium name="WormBaseParasite"/>
        </authorList>
    </citation>
    <scope>IDENTIFICATION</scope>
</reference>
<protein>
    <submittedName>
        <fullName evidence="1">PDZ domain-containing protein</fullName>
    </submittedName>
</protein>
<dbReference type="WBParaSite" id="SBAD_0000183101-mRNA-1">
    <property type="protein sequence ID" value="SBAD_0000183101-mRNA-1"/>
    <property type="gene ID" value="SBAD_0000183101"/>
</dbReference>
<dbReference type="AlphaFoldDB" id="A0A183IDP9"/>
<proteinExistence type="predicted"/>
<name>A0A183IDP9_9BILA</name>